<dbReference type="RefSeq" id="WP_157810427.1">
    <property type="nucleotide sequence ID" value="NZ_CADILE010000002.1"/>
</dbReference>
<proteinExistence type="predicted"/>
<evidence type="ECO:0000313" key="2">
    <source>
        <dbReference type="Proteomes" id="UP000494122"/>
    </source>
</evidence>
<dbReference type="AlphaFoldDB" id="A0A6S7D730"/>
<dbReference type="Pfam" id="PF12831">
    <property type="entry name" value="FAD_oxidored"/>
    <property type="match status" value="1"/>
</dbReference>
<organism evidence="1 2">
    <name type="scientific">Achromobacter ruhlandii</name>
    <dbReference type="NCBI Taxonomy" id="72557"/>
    <lineage>
        <taxon>Bacteria</taxon>
        <taxon>Pseudomonadati</taxon>
        <taxon>Pseudomonadota</taxon>
        <taxon>Betaproteobacteria</taxon>
        <taxon>Burkholderiales</taxon>
        <taxon>Alcaligenaceae</taxon>
        <taxon>Achromobacter</taxon>
    </lineage>
</organism>
<dbReference type="PRINTS" id="PR00368">
    <property type="entry name" value="FADPNR"/>
</dbReference>
<name>A0A6S7D730_9BURK</name>
<evidence type="ECO:0008006" key="3">
    <source>
        <dbReference type="Google" id="ProtNLM"/>
    </source>
</evidence>
<gene>
    <name evidence="1" type="ORF">LMG3328_00969</name>
</gene>
<dbReference type="Proteomes" id="UP000494122">
    <property type="component" value="Unassembled WGS sequence"/>
</dbReference>
<sequence>MDAVNSLRPGTKDGLAILAFKVQALQFDLNRDLQFISMKDQLIRGRTLVLAAAKAGLVNPGRSLANGSPNIIVVGGGVGGVSAALMACELGLTVQLVESTSACFSLLGLGSDRLFSATVYDWPHEHSGGHSFPYMEPLRNKETISNLKKKAAVLRFPDVPKTGAEMRKSFLLQLDKYKEKYRDNIEIIYEHSLHSMDDVAVNEASGRVRVDVYGKGGVRNLNAQIVIFAIGFGLGKSNEQTLAARDFFSYNELESDINKALNGKGKIRIFGGGDGGLQEALRFCLDPNWHDLGGCVNELREILRNANHGAHWAQMCGRIQSAEDQAVRASMWGYEDGCVYQELDQIYWREMEELNNLAPAALKIWYERVVRKVEIEIELVDELKFSKKVYGLNRWLVGLLIRLSVKGSGRASLFRKTSEMIRSSGNEAPDVELRRIGFSSVSKQEQVGTAGSEDLLRRLAFQGIPMNLDPVV</sequence>
<evidence type="ECO:0000313" key="1">
    <source>
        <dbReference type="EMBL" id="CAB3835209.1"/>
    </source>
</evidence>
<dbReference type="SUPFAM" id="SSF51905">
    <property type="entry name" value="FAD/NAD(P)-binding domain"/>
    <property type="match status" value="1"/>
</dbReference>
<protein>
    <recommendedName>
        <fullName evidence="3">FAD-dependent oxidoreductase 2 FAD binding domain-containing protein</fullName>
    </recommendedName>
</protein>
<dbReference type="Gene3D" id="3.50.50.60">
    <property type="entry name" value="FAD/NAD(P)-binding domain"/>
    <property type="match status" value="1"/>
</dbReference>
<dbReference type="EMBL" id="CADILE010000002">
    <property type="protein sequence ID" value="CAB3835209.1"/>
    <property type="molecule type" value="Genomic_DNA"/>
</dbReference>
<reference evidence="1 2" key="1">
    <citation type="submission" date="2020-04" db="EMBL/GenBank/DDBJ databases">
        <authorList>
            <person name="De Canck E."/>
        </authorList>
    </citation>
    <scope>NUCLEOTIDE SEQUENCE [LARGE SCALE GENOMIC DNA]</scope>
    <source>
        <strain evidence="1 2">LMG 3328</strain>
    </source>
</reference>
<dbReference type="InterPro" id="IPR036188">
    <property type="entry name" value="FAD/NAD-bd_sf"/>
</dbReference>
<accession>A0A6S7D730</accession>